<dbReference type="InterPro" id="IPR031319">
    <property type="entry name" value="A-amylase_C"/>
</dbReference>
<evidence type="ECO:0000256" key="11">
    <source>
        <dbReference type="ARBA" id="ARBA00023295"/>
    </source>
</evidence>
<evidence type="ECO:0000256" key="8">
    <source>
        <dbReference type="ARBA" id="ARBA00022837"/>
    </source>
</evidence>
<dbReference type="EC" id="3.2.1.1" evidence="5 13"/>
<evidence type="ECO:0000259" key="14">
    <source>
        <dbReference type="SMART" id="SM00632"/>
    </source>
</evidence>
<evidence type="ECO:0000256" key="13">
    <source>
        <dbReference type="RuleBase" id="RU361134"/>
    </source>
</evidence>
<keyword evidence="17" id="KW-1185">Reference proteome</keyword>
<dbReference type="AlphaFoldDB" id="A0AAW1Q085"/>
<dbReference type="Proteomes" id="UP001465755">
    <property type="component" value="Unassembled WGS sequence"/>
</dbReference>
<keyword evidence="10 13" id="KW-0119">Carbohydrate metabolism</keyword>
<keyword evidence="9" id="KW-0035">Amyloplast</keyword>
<evidence type="ECO:0000256" key="9">
    <source>
        <dbReference type="ARBA" id="ARBA00023234"/>
    </source>
</evidence>
<evidence type="ECO:0000256" key="3">
    <source>
        <dbReference type="ARBA" id="ARBA00004602"/>
    </source>
</evidence>
<dbReference type="Gene3D" id="3.20.20.80">
    <property type="entry name" value="Glycosidases"/>
    <property type="match status" value="1"/>
</dbReference>
<name>A0AAW1Q085_9CHLO</name>
<evidence type="ECO:0000256" key="6">
    <source>
        <dbReference type="ARBA" id="ARBA00022723"/>
    </source>
</evidence>
<keyword evidence="8" id="KW-0106">Calcium</keyword>
<evidence type="ECO:0000256" key="7">
    <source>
        <dbReference type="ARBA" id="ARBA00022801"/>
    </source>
</evidence>
<dbReference type="InterPro" id="IPR006047">
    <property type="entry name" value="GH13_cat_dom"/>
</dbReference>
<dbReference type="GO" id="GO:0009501">
    <property type="term" value="C:amyloplast"/>
    <property type="evidence" value="ECO:0007669"/>
    <property type="project" value="UniProtKB-SubCell"/>
</dbReference>
<evidence type="ECO:0000256" key="10">
    <source>
        <dbReference type="ARBA" id="ARBA00023277"/>
    </source>
</evidence>
<dbReference type="SUPFAM" id="SSF51011">
    <property type="entry name" value="Glycosyl hydrolase domain"/>
    <property type="match status" value="1"/>
</dbReference>
<feature type="domain" description="Alpha-amylase C-terminal" evidence="14">
    <location>
        <begin position="446"/>
        <end position="514"/>
    </location>
</feature>
<dbReference type="PRINTS" id="PR00110">
    <property type="entry name" value="ALPHAAMYLASE"/>
</dbReference>
<dbReference type="Pfam" id="PF00128">
    <property type="entry name" value="Alpha-amylase"/>
    <property type="match status" value="1"/>
</dbReference>
<dbReference type="Pfam" id="PF02806">
    <property type="entry name" value="Alpha-amylase_C"/>
    <property type="match status" value="1"/>
</dbReference>
<dbReference type="GO" id="GO:0046872">
    <property type="term" value="F:metal ion binding"/>
    <property type="evidence" value="ECO:0007669"/>
    <property type="project" value="UniProtKB-KW"/>
</dbReference>
<comment type="caution">
    <text evidence="16">The sequence shown here is derived from an EMBL/GenBank/DDBJ whole genome shotgun (WGS) entry which is preliminary data.</text>
</comment>
<keyword evidence="7 13" id="KW-0378">Hydrolase</keyword>
<dbReference type="PANTHER" id="PTHR43447">
    <property type="entry name" value="ALPHA-AMYLASE"/>
    <property type="match status" value="1"/>
</dbReference>
<feature type="domain" description="Glycosyl hydrolase family 13 catalytic" evidence="15">
    <location>
        <begin position="83"/>
        <end position="437"/>
    </location>
</feature>
<gene>
    <name evidence="16" type="ORF">WJX73_002356</name>
</gene>
<keyword evidence="11 13" id="KW-0326">Glycosidase</keyword>
<evidence type="ECO:0000256" key="1">
    <source>
        <dbReference type="ARBA" id="ARBA00000548"/>
    </source>
</evidence>
<dbReference type="EMBL" id="JALJOQ010000002">
    <property type="protein sequence ID" value="KAK9813863.1"/>
    <property type="molecule type" value="Genomic_DNA"/>
</dbReference>
<organism evidence="16 17">
    <name type="scientific">Symbiochloris irregularis</name>
    <dbReference type="NCBI Taxonomy" id="706552"/>
    <lineage>
        <taxon>Eukaryota</taxon>
        <taxon>Viridiplantae</taxon>
        <taxon>Chlorophyta</taxon>
        <taxon>core chlorophytes</taxon>
        <taxon>Trebouxiophyceae</taxon>
        <taxon>Trebouxiales</taxon>
        <taxon>Trebouxiaceae</taxon>
        <taxon>Symbiochloris</taxon>
    </lineage>
</organism>
<dbReference type="InterPro" id="IPR013780">
    <property type="entry name" value="Glyco_hydro_b"/>
</dbReference>
<dbReference type="CDD" id="cd11317">
    <property type="entry name" value="AmyAc_bac_euk_AmyA"/>
    <property type="match status" value="1"/>
</dbReference>
<accession>A0AAW1Q085</accession>
<evidence type="ECO:0000256" key="4">
    <source>
        <dbReference type="ARBA" id="ARBA00008061"/>
    </source>
</evidence>
<evidence type="ECO:0000313" key="16">
    <source>
        <dbReference type="EMBL" id="KAK9813863.1"/>
    </source>
</evidence>
<comment type="cofactor">
    <cofactor evidence="2">
        <name>Ca(2+)</name>
        <dbReference type="ChEBI" id="CHEBI:29108"/>
    </cofactor>
</comment>
<proteinExistence type="inferred from homology"/>
<sequence length="515" mass="55893">MPRLATAKRCTAQINGSRPPYRRLPWRARRPLVHRRCFPVLAPAEFGVKVTSLLVAVVMTVEATFASRPAMAEVYQGAPAAEPVMVQLFEWRWSDVAIECEEWLGPKGYQAVQISPPNEHIQGDEWWVRYQPVTYNLTSRSGTQADFADMVKRCSLAGIEVWADVVANHMAAPPQGTAAGIGGSSYRSRSFPDYAPRDFHHLAGNEDANCAVDNYADRQNVQSCDLVGLADLDTGSPAVRSRIAAYIAHLASLGVKGVRMDAAKHMPAADVAHILDMVSADRLSVVQEVIRGAGEAVDPQEYIGNGLVTEFGYTTELHNHFRAHGQLQYLQTLGPAWGLLQSADSLVFVDNHDRQRSDPASTLTYKDGSLYTLANVFTLGFPYGHPRVMSSFYLEDVNQGPPATPVHAAGRAAACGDGQAWVCEHRQAAISAMVGFHSAVGHAPVANWQTYADGDMIAFSRGAVGFLAINRADTDVAELVDTGLPTGMYKDIIGLLAGVFASSSFLRGLKTPRQL</sequence>
<protein>
    <recommendedName>
        <fullName evidence="5 13">Alpha-amylase</fullName>
        <ecNumber evidence="5 13">3.2.1.1</ecNumber>
    </recommendedName>
</protein>
<dbReference type="InterPro" id="IPR006048">
    <property type="entry name" value="A-amylase/branching_C"/>
</dbReference>
<keyword evidence="9" id="KW-0934">Plastid</keyword>
<dbReference type="SUPFAM" id="SSF51445">
    <property type="entry name" value="(Trans)glycosidases"/>
    <property type="match status" value="1"/>
</dbReference>
<comment type="similarity">
    <text evidence="4 12">Belongs to the glycosyl hydrolase 13 family.</text>
</comment>
<evidence type="ECO:0000256" key="2">
    <source>
        <dbReference type="ARBA" id="ARBA00001913"/>
    </source>
</evidence>
<evidence type="ECO:0000259" key="15">
    <source>
        <dbReference type="SMART" id="SM00642"/>
    </source>
</evidence>
<dbReference type="GO" id="GO:0004556">
    <property type="term" value="F:alpha-amylase activity"/>
    <property type="evidence" value="ECO:0007669"/>
    <property type="project" value="UniProtKB-UniRule"/>
</dbReference>
<dbReference type="InterPro" id="IPR017853">
    <property type="entry name" value="GH"/>
</dbReference>
<dbReference type="GO" id="GO:0005975">
    <property type="term" value="P:carbohydrate metabolic process"/>
    <property type="evidence" value="ECO:0007669"/>
    <property type="project" value="InterPro"/>
</dbReference>
<dbReference type="Gene3D" id="2.60.40.1180">
    <property type="entry name" value="Golgi alpha-mannosidase II"/>
    <property type="match status" value="1"/>
</dbReference>
<evidence type="ECO:0000256" key="12">
    <source>
        <dbReference type="RuleBase" id="RU003615"/>
    </source>
</evidence>
<evidence type="ECO:0000313" key="17">
    <source>
        <dbReference type="Proteomes" id="UP001465755"/>
    </source>
</evidence>
<dbReference type="SMART" id="SM00632">
    <property type="entry name" value="Aamy_C"/>
    <property type="match status" value="1"/>
</dbReference>
<comment type="subcellular location">
    <subcellularLocation>
        <location evidence="3">Plastid</location>
        <location evidence="3">Amyloplast</location>
    </subcellularLocation>
</comment>
<comment type="catalytic activity">
    <reaction evidence="1 13">
        <text>Endohydrolysis of (1-&gt;4)-alpha-D-glucosidic linkages in polysaccharides containing three or more (1-&gt;4)-alpha-linked D-glucose units.</text>
        <dbReference type="EC" id="3.2.1.1"/>
    </reaction>
</comment>
<reference evidence="16 17" key="1">
    <citation type="journal article" date="2024" name="Nat. Commun.">
        <title>Phylogenomics reveals the evolutionary origins of lichenization in chlorophyte algae.</title>
        <authorList>
            <person name="Puginier C."/>
            <person name="Libourel C."/>
            <person name="Otte J."/>
            <person name="Skaloud P."/>
            <person name="Haon M."/>
            <person name="Grisel S."/>
            <person name="Petersen M."/>
            <person name="Berrin J.G."/>
            <person name="Delaux P.M."/>
            <person name="Dal Grande F."/>
            <person name="Keller J."/>
        </authorList>
    </citation>
    <scope>NUCLEOTIDE SEQUENCE [LARGE SCALE GENOMIC DNA]</scope>
    <source>
        <strain evidence="16 17">SAG 2036</strain>
    </source>
</reference>
<dbReference type="SMART" id="SM00642">
    <property type="entry name" value="Aamy"/>
    <property type="match status" value="1"/>
</dbReference>
<keyword evidence="6" id="KW-0479">Metal-binding</keyword>
<dbReference type="InterPro" id="IPR006046">
    <property type="entry name" value="Alpha_amylase"/>
</dbReference>
<evidence type="ECO:0000256" key="5">
    <source>
        <dbReference type="ARBA" id="ARBA00012595"/>
    </source>
</evidence>